<feature type="transmembrane region" description="Helical" evidence="8">
    <location>
        <begin position="193"/>
        <end position="212"/>
    </location>
</feature>
<dbReference type="GO" id="GO:0055085">
    <property type="term" value="P:transmembrane transport"/>
    <property type="evidence" value="ECO:0007669"/>
    <property type="project" value="InterPro"/>
</dbReference>
<reference evidence="9 10" key="1">
    <citation type="submission" date="2012-02" db="EMBL/GenBank/DDBJ databases">
        <title>Whole genome shotgun sequence of Mobilicoccus pelagius NBRC 104925.</title>
        <authorList>
            <person name="Yoshida Y."/>
            <person name="Hosoyama A."/>
            <person name="Tsuchikane K."/>
            <person name="Katsumata H."/>
            <person name="Yamazaki S."/>
            <person name="Fujita N."/>
        </authorList>
    </citation>
    <scope>NUCLEOTIDE SEQUENCE [LARGE SCALE GENOMIC DNA]</scope>
    <source>
        <strain evidence="9 10">NBRC 104925</strain>
    </source>
</reference>
<evidence type="ECO:0000256" key="6">
    <source>
        <dbReference type="RuleBase" id="RU003943"/>
    </source>
</evidence>
<evidence type="ECO:0000256" key="8">
    <source>
        <dbReference type="SAM" id="Phobius"/>
    </source>
</evidence>
<feature type="transmembrane region" description="Helical" evidence="8">
    <location>
        <begin position="91"/>
        <end position="110"/>
    </location>
</feature>
<feature type="transmembrane region" description="Helical" evidence="8">
    <location>
        <begin position="130"/>
        <end position="149"/>
    </location>
</feature>
<dbReference type="PANTHER" id="PTHR30477:SF0">
    <property type="entry name" value="METAL TRANSPORT SYSTEM MEMBRANE PROTEIN TM_0125-RELATED"/>
    <property type="match status" value="1"/>
</dbReference>
<dbReference type="Proteomes" id="UP000004367">
    <property type="component" value="Unassembled WGS sequence"/>
</dbReference>
<evidence type="ECO:0000256" key="5">
    <source>
        <dbReference type="ARBA" id="ARBA00023136"/>
    </source>
</evidence>
<comment type="similarity">
    <text evidence="2 6">Belongs to the ABC-3 integral membrane protein family.</text>
</comment>
<evidence type="ECO:0000256" key="7">
    <source>
        <dbReference type="SAM" id="MobiDB-lite"/>
    </source>
</evidence>
<keyword evidence="6" id="KW-0813">Transport</keyword>
<name>H5UQH9_9MICO</name>
<feature type="transmembrane region" description="Helical" evidence="8">
    <location>
        <begin position="246"/>
        <end position="266"/>
    </location>
</feature>
<evidence type="ECO:0000256" key="1">
    <source>
        <dbReference type="ARBA" id="ARBA00004141"/>
    </source>
</evidence>
<feature type="transmembrane region" description="Helical" evidence="8">
    <location>
        <begin position="219"/>
        <end position="240"/>
    </location>
</feature>
<protein>
    <submittedName>
        <fullName evidence="9">Putative metal ABC transporter permease protein</fullName>
    </submittedName>
</protein>
<feature type="transmembrane region" description="Helical" evidence="8">
    <location>
        <begin position="12"/>
        <end position="31"/>
    </location>
</feature>
<accession>H5UQH9</accession>
<comment type="subcellular location">
    <subcellularLocation>
        <location evidence="6">Cell membrane</location>
        <topology evidence="6">Multi-pass membrane protein</topology>
    </subcellularLocation>
    <subcellularLocation>
        <location evidence="1">Membrane</location>
        <topology evidence="1">Multi-pass membrane protein</topology>
    </subcellularLocation>
</comment>
<sequence length="359" mass="37365">MLHFLTYEFMQRALLAAVFIGAAAPMVGIFLMQRRLTLIGDGMGHVAFAGVALGAVTGTQPVWTALALAVAAAVAIELMRARGTTTGDTALAILFYGGISLGVVLMSRAPSGGKSIPAYLFGAISTTKDSDVVVFAGLAIAVAIVTWFLRPRLFAVANDPEFARASGLPVLALNVTLAVLTAITVVVSMRVVGLLLIAALMIVPNAAAQVVARSFASAMGIAVAIGLVCSVVGVVASFQLDTPSGGTIVVLAVIVYAVLASADTALGAVRGRRLRRAPGHEHAHDHPHVHGMPDCEHLPVLHEDHVDYVHDGHLHSPHGDHYDEHGPIEQCGDHGHGPGHAPTHESAAEVGTPRPFEPR</sequence>
<evidence type="ECO:0000256" key="2">
    <source>
        <dbReference type="ARBA" id="ARBA00008034"/>
    </source>
</evidence>
<dbReference type="STRING" id="1089455.MOPEL_032_00290"/>
<comment type="caution">
    <text evidence="9">The sequence shown here is derived from an EMBL/GenBank/DDBJ whole genome shotgun (WGS) entry which is preliminary data.</text>
</comment>
<dbReference type="Gene3D" id="1.10.3470.10">
    <property type="entry name" value="ABC transporter involved in vitamin B12 uptake, BtuC"/>
    <property type="match status" value="1"/>
</dbReference>
<keyword evidence="10" id="KW-1185">Reference proteome</keyword>
<evidence type="ECO:0000313" key="10">
    <source>
        <dbReference type="Proteomes" id="UP000004367"/>
    </source>
</evidence>
<dbReference type="Pfam" id="PF00950">
    <property type="entry name" value="ABC-3"/>
    <property type="match status" value="1"/>
</dbReference>
<dbReference type="GO" id="GO:0010043">
    <property type="term" value="P:response to zinc ion"/>
    <property type="evidence" value="ECO:0007669"/>
    <property type="project" value="TreeGrafter"/>
</dbReference>
<keyword evidence="4 8" id="KW-1133">Transmembrane helix</keyword>
<feature type="region of interest" description="Disordered" evidence="7">
    <location>
        <begin position="315"/>
        <end position="359"/>
    </location>
</feature>
<proteinExistence type="inferred from homology"/>
<dbReference type="InterPro" id="IPR001626">
    <property type="entry name" value="ABC_TroCD"/>
</dbReference>
<evidence type="ECO:0000256" key="4">
    <source>
        <dbReference type="ARBA" id="ARBA00022989"/>
    </source>
</evidence>
<keyword evidence="3 6" id="KW-0812">Transmembrane</keyword>
<feature type="transmembrane region" description="Helical" evidence="8">
    <location>
        <begin position="170"/>
        <end position="187"/>
    </location>
</feature>
<dbReference type="InterPro" id="IPR037294">
    <property type="entry name" value="ABC_BtuC-like"/>
</dbReference>
<dbReference type="EMBL" id="BAFE01000030">
    <property type="protein sequence ID" value="GAB47987.1"/>
    <property type="molecule type" value="Genomic_DNA"/>
</dbReference>
<organism evidence="9 10">
    <name type="scientific">Mobilicoccus pelagius NBRC 104925</name>
    <dbReference type="NCBI Taxonomy" id="1089455"/>
    <lineage>
        <taxon>Bacteria</taxon>
        <taxon>Bacillati</taxon>
        <taxon>Actinomycetota</taxon>
        <taxon>Actinomycetes</taxon>
        <taxon>Micrococcales</taxon>
        <taxon>Dermatophilaceae</taxon>
        <taxon>Mobilicoccus</taxon>
    </lineage>
</organism>
<dbReference type="PANTHER" id="PTHR30477">
    <property type="entry name" value="ABC-TRANSPORTER METAL-BINDING PROTEIN"/>
    <property type="match status" value="1"/>
</dbReference>
<dbReference type="SUPFAM" id="SSF81345">
    <property type="entry name" value="ABC transporter involved in vitamin B12 uptake, BtuC"/>
    <property type="match status" value="1"/>
</dbReference>
<dbReference type="GO" id="GO:0043190">
    <property type="term" value="C:ATP-binding cassette (ABC) transporter complex"/>
    <property type="evidence" value="ECO:0007669"/>
    <property type="project" value="InterPro"/>
</dbReference>
<dbReference type="RefSeq" id="WP_009481885.1">
    <property type="nucleotide sequence ID" value="NZ_BAFE01000030.1"/>
</dbReference>
<gene>
    <name evidence="9" type="ORF">MOPEL_032_00290</name>
</gene>
<evidence type="ECO:0000313" key="9">
    <source>
        <dbReference type="EMBL" id="GAB47987.1"/>
    </source>
</evidence>
<dbReference type="CDD" id="cd06550">
    <property type="entry name" value="TM_ABC_iron-siderophores_like"/>
    <property type="match status" value="1"/>
</dbReference>
<dbReference type="AlphaFoldDB" id="H5UQH9"/>
<feature type="compositionally biased region" description="Basic and acidic residues" evidence="7">
    <location>
        <begin position="315"/>
        <end position="347"/>
    </location>
</feature>
<evidence type="ECO:0000256" key="3">
    <source>
        <dbReference type="ARBA" id="ARBA00022692"/>
    </source>
</evidence>
<keyword evidence="5 8" id="KW-0472">Membrane</keyword>
<dbReference type="OrthoDB" id="9798540at2"/>
<dbReference type="eggNOG" id="COG1108">
    <property type="taxonomic scope" value="Bacteria"/>
</dbReference>